<sequence>MKLLNQIGFSIYSDIWAICYEPKQ</sequence>
<dbReference type="EMBL" id="UINC01122596">
    <property type="protein sequence ID" value="SVC98504.1"/>
    <property type="molecule type" value="Genomic_DNA"/>
</dbReference>
<reference evidence="1" key="1">
    <citation type="submission" date="2018-05" db="EMBL/GenBank/DDBJ databases">
        <authorList>
            <person name="Lanie J.A."/>
            <person name="Ng W.-L."/>
            <person name="Kazmierczak K.M."/>
            <person name="Andrzejewski T.M."/>
            <person name="Davidsen T.M."/>
            <person name="Wayne K.J."/>
            <person name="Tettelin H."/>
            <person name="Glass J.I."/>
            <person name="Rusch D."/>
            <person name="Podicherti R."/>
            <person name="Tsui H.-C.T."/>
            <person name="Winkler M.E."/>
        </authorList>
    </citation>
    <scope>NUCLEOTIDE SEQUENCE</scope>
</reference>
<feature type="non-terminal residue" evidence="1">
    <location>
        <position position="24"/>
    </location>
</feature>
<name>A0A382RLD6_9ZZZZ</name>
<accession>A0A382RLD6</accession>
<proteinExistence type="predicted"/>
<protein>
    <submittedName>
        <fullName evidence="1">Uncharacterized protein</fullName>
    </submittedName>
</protein>
<evidence type="ECO:0000313" key="1">
    <source>
        <dbReference type="EMBL" id="SVC98504.1"/>
    </source>
</evidence>
<organism evidence="1">
    <name type="scientific">marine metagenome</name>
    <dbReference type="NCBI Taxonomy" id="408172"/>
    <lineage>
        <taxon>unclassified sequences</taxon>
        <taxon>metagenomes</taxon>
        <taxon>ecological metagenomes</taxon>
    </lineage>
</organism>
<gene>
    <name evidence="1" type="ORF">METZ01_LOCUS351358</name>
</gene>
<dbReference type="AlphaFoldDB" id="A0A382RLD6"/>